<sequence length="487" mass="54419">MRPTLSSSLLSQLSEFVGTQTGLNFPQERWGDLERGIVAAAPDFNFPDRESCARWLLSAPLTRHMNEVLASHLSVGETYFFREKRSLEILGEQILVQLLQSRRQNERRLRIWSAGCSTGEEAYTIAILLDRLLPDLKEWNITILATDFNPKFLRKAAQGVYGEWSFRDAPVWLREHYFDKSMDGRLEIHPRIRKMVTFSYLNFADDVYPSLLNNTGAMDVILCRNVLMYFTAQRAKQVVGNFHRALVDGGWLIVSPVEASNALLSSFTPVEFPGAVLHRKMANAGSQQLACGYPIPLRYGEAETTPPVLPVAPPEPVATVLPIHHHPAPSDNNLPGAQTGQMPASEEDECKVTSRLARSCANQGRLGEALEWCEKAIATDKMNPAHHYLLATILQEQGRHDIAIQSLMRALYLDPDFVLAHFALGNLHQSQGRYLQTQRYFGNVLLLLRDHSPDETLSEADGLTVGRLAEIVTSLLASLPQPTATNA</sequence>
<evidence type="ECO:0000313" key="7">
    <source>
        <dbReference type="EMBL" id="KXS31603.1"/>
    </source>
</evidence>
<dbReference type="InterPro" id="IPR022642">
    <property type="entry name" value="CheR_C"/>
</dbReference>
<evidence type="ECO:0000256" key="5">
    <source>
        <dbReference type="SAM" id="MobiDB-lite"/>
    </source>
</evidence>
<name>A0A139BS14_9PROT</name>
<accession>A0A139BS14</accession>
<dbReference type="GO" id="GO:0032259">
    <property type="term" value="P:methylation"/>
    <property type="evidence" value="ECO:0007669"/>
    <property type="project" value="UniProtKB-KW"/>
</dbReference>
<dbReference type="SUPFAM" id="SSF48452">
    <property type="entry name" value="TPR-like"/>
    <property type="match status" value="1"/>
</dbReference>
<evidence type="ECO:0000256" key="3">
    <source>
        <dbReference type="ARBA" id="ARBA00022691"/>
    </source>
</evidence>
<keyword evidence="2 7" id="KW-0808">Transferase</keyword>
<evidence type="ECO:0000256" key="1">
    <source>
        <dbReference type="ARBA" id="ARBA00022603"/>
    </source>
</evidence>
<dbReference type="Gene3D" id="1.25.40.10">
    <property type="entry name" value="Tetratricopeptide repeat domain"/>
    <property type="match status" value="1"/>
</dbReference>
<dbReference type="AlphaFoldDB" id="A0A139BS14"/>
<organism evidence="7 8">
    <name type="scientific">Candidatus Gallionella acididurans</name>
    <dbReference type="NCBI Taxonomy" id="1796491"/>
    <lineage>
        <taxon>Bacteria</taxon>
        <taxon>Pseudomonadati</taxon>
        <taxon>Pseudomonadota</taxon>
        <taxon>Betaproteobacteria</taxon>
        <taxon>Nitrosomonadales</taxon>
        <taxon>Gallionellaceae</taxon>
        <taxon>Gallionella</taxon>
    </lineage>
</organism>
<reference evidence="7 8" key="2">
    <citation type="submission" date="2016-03" db="EMBL/GenBank/DDBJ databases">
        <title>New uncultured bacterium of the family Gallionellaceae from acid mine drainage: description and reconstruction of genome based on metagenomic analysis of microbial community.</title>
        <authorList>
            <person name="Kadnikov V."/>
            <person name="Ivasenko D."/>
            <person name="Beletsky A."/>
            <person name="Mardanov A."/>
            <person name="Danilova E."/>
            <person name="Pimenov N."/>
            <person name="Karnachuk O."/>
            <person name="Ravin N."/>
        </authorList>
    </citation>
    <scope>NUCLEOTIDE SEQUENCE [LARGE SCALE GENOMIC DNA]</scope>
    <source>
        <strain evidence="7">ShG14-8</strain>
    </source>
</reference>
<evidence type="ECO:0000256" key="2">
    <source>
        <dbReference type="ARBA" id="ARBA00022679"/>
    </source>
</evidence>
<comment type="caution">
    <text evidence="7">The sequence shown here is derived from an EMBL/GenBank/DDBJ whole genome shotgun (WGS) entry which is preliminary data.</text>
</comment>
<dbReference type="InterPro" id="IPR029063">
    <property type="entry name" value="SAM-dependent_MTases_sf"/>
</dbReference>
<dbReference type="PANTHER" id="PTHR24422:SF19">
    <property type="entry name" value="CHEMOTAXIS PROTEIN METHYLTRANSFERASE"/>
    <property type="match status" value="1"/>
</dbReference>
<feature type="region of interest" description="Disordered" evidence="5">
    <location>
        <begin position="326"/>
        <end position="347"/>
    </location>
</feature>
<keyword evidence="4" id="KW-0802">TPR repeat</keyword>
<dbReference type="CDD" id="cd02440">
    <property type="entry name" value="AdoMet_MTases"/>
    <property type="match status" value="1"/>
</dbReference>
<evidence type="ECO:0000259" key="6">
    <source>
        <dbReference type="PROSITE" id="PS50123"/>
    </source>
</evidence>
<dbReference type="InterPro" id="IPR019734">
    <property type="entry name" value="TPR_rpt"/>
</dbReference>
<proteinExistence type="predicted"/>
<keyword evidence="3" id="KW-0949">S-adenosyl-L-methionine</keyword>
<feature type="repeat" description="TPR" evidence="4">
    <location>
        <begin position="384"/>
        <end position="417"/>
    </location>
</feature>
<dbReference type="InterPro" id="IPR000780">
    <property type="entry name" value="CheR_MeTrfase"/>
</dbReference>
<keyword evidence="1 7" id="KW-0489">Methyltransferase</keyword>
<dbReference type="PATRIC" id="fig|1796491.3.peg.2476"/>
<dbReference type="GO" id="GO:0008757">
    <property type="term" value="F:S-adenosylmethionine-dependent methyltransferase activity"/>
    <property type="evidence" value="ECO:0007669"/>
    <property type="project" value="InterPro"/>
</dbReference>
<dbReference type="Proteomes" id="UP000070578">
    <property type="component" value="Unassembled WGS sequence"/>
</dbReference>
<dbReference type="PROSITE" id="PS50123">
    <property type="entry name" value="CHER"/>
    <property type="match status" value="1"/>
</dbReference>
<evidence type="ECO:0000256" key="4">
    <source>
        <dbReference type="PROSITE-ProRule" id="PRU00339"/>
    </source>
</evidence>
<dbReference type="PRINTS" id="PR00996">
    <property type="entry name" value="CHERMTFRASE"/>
</dbReference>
<dbReference type="SMART" id="SM00028">
    <property type="entry name" value="TPR"/>
    <property type="match status" value="3"/>
</dbReference>
<dbReference type="InterPro" id="IPR011990">
    <property type="entry name" value="TPR-like_helical_dom_sf"/>
</dbReference>
<dbReference type="InterPro" id="IPR050903">
    <property type="entry name" value="Bact_Chemotaxis_MeTrfase"/>
</dbReference>
<gene>
    <name evidence="7" type="ORF">AWT59_2264</name>
</gene>
<feature type="domain" description="CheR-type methyltransferase" evidence="6">
    <location>
        <begin position="1"/>
        <end position="283"/>
    </location>
</feature>
<evidence type="ECO:0000313" key="8">
    <source>
        <dbReference type="Proteomes" id="UP000070578"/>
    </source>
</evidence>
<dbReference type="EMBL" id="LSLI01000066">
    <property type="protein sequence ID" value="KXS31603.1"/>
    <property type="molecule type" value="Genomic_DNA"/>
</dbReference>
<feature type="compositionally biased region" description="Polar residues" evidence="5">
    <location>
        <begin position="330"/>
        <end position="342"/>
    </location>
</feature>
<dbReference type="PROSITE" id="PS50005">
    <property type="entry name" value="TPR"/>
    <property type="match status" value="1"/>
</dbReference>
<dbReference type="Pfam" id="PF13414">
    <property type="entry name" value="TPR_11"/>
    <property type="match status" value="1"/>
</dbReference>
<reference evidence="7 8" key="1">
    <citation type="submission" date="2016-02" db="EMBL/GenBank/DDBJ databases">
        <authorList>
            <person name="Wen L."/>
            <person name="He K."/>
            <person name="Yang H."/>
        </authorList>
    </citation>
    <scope>NUCLEOTIDE SEQUENCE [LARGE SCALE GENOMIC DNA]</scope>
    <source>
        <strain evidence="7">ShG14-8</strain>
    </source>
</reference>
<protein>
    <submittedName>
        <fullName evidence="7">Chemotaxis protein methyltransferase CheR</fullName>
    </submittedName>
</protein>
<dbReference type="SMART" id="SM00138">
    <property type="entry name" value="MeTrc"/>
    <property type="match status" value="1"/>
</dbReference>
<dbReference type="Gene3D" id="3.40.50.150">
    <property type="entry name" value="Vaccinia Virus protein VP39"/>
    <property type="match status" value="1"/>
</dbReference>
<dbReference type="Pfam" id="PF01739">
    <property type="entry name" value="CheR"/>
    <property type="match status" value="1"/>
</dbReference>
<dbReference type="SUPFAM" id="SSF53335">
    <property type="entry name" value="S-adenosyl-L-methionine-dependent methyltransferases"/>
    <property type="match status" value="1"/>
</dbReference>
<dbReference type="PANTHER" id="PTHR24422">
    <property type="entry name" value="CHEMOTAXIS PROTEIN METHYLTRANSFERASE"/>
    <property type="match status" value="1"/>
</dbReference>